<feature type="non-terminal residue" evidence="1">
    <location>
        <position position="1"/>
    </location>
</feature>
<dbReference type="EMBL" id="BLLF01000419">
    <property type="protein sequence ID" value="GFH11621.1"/>
    <property type="molecule type" value="Genomic_DNA"/>
</dbReference>
<proteinExistence type="predicted"/>
<name>A0A699YPX9_HAELA</name>
<reference evidence="1 2" key="1">
    <citation type="submission" date="2020-02" db="EMBL/GenBank/DDBJ databases">
        <title>Draft genome sequence of Haematococcus lacustris strain NIES-144.</title>
        <authorList>
            <person name="Morimoto D."/>
            <person name="Nakagawa S."/>
            <person name="Yoshida T."/>
            <person name="Sawayama S."/>
        </authorList>
    </citation>
    <scope>NUCLEOTIDE SEQUENCE [LARGE SCALE GENOMIC DNA]</scope>
    <source>
        <strain evidence="1 2">NIES-144</strain>
    </source>
</reference>
<gene>
    <name evidence="1" type="ORF">HaLaN_07151</name>
</gene>
<evidence type="ECO:0000313" key="2">
    <source>
        <dbReference type="Proteomes" id="UP000485058"/>
    </source>
</evidence>
<accession>A0A699YPX9</accession>
<sequence>MCSVRAAPCMAWLTWHCCPETRTSSSPGTWTCWWAPCPRRRRCMRPAAPCCTPRASPGPSSSSRCWASLAACLRGWRCRTSTTCQQATIPL</sequence>
<comment type="caution">
    <text evidence="1">The sequence shown here is derived from an EMBL/GenBank/DDBJ whole genome shotgun (WGS) entry which is preliminary data.</text>
</comment>
<evidence type="ECO:0000313" key="1">
    <source>
        <dbReference type="EMBL" id="GFH11621.1"/>
    </source>
</evidence>
<dbReference type="AlphaFoldDB" id="A0A699YPX9"/>
<dbReference type="Proteomes" id="UP000485058">
    <property type="component" value="Unassembled WGS sequence"/>
</dbReference>
<organism evidence="1 2">
    <name type="scientific">Haematococcus lacustris</name>
    <name type="common">Green alga</name>
    <name type="synonym">Haematococcus pluvialis</name>
    <dbReference type="NCBI Taxonomy" id="44745"/>
    <lineage>
        <taxon>Eukaryota</taxon>
        <taxon>Viridiplantae</taxon>
        <taxon>Chlorophyta</taxon>
        <taxon>core chlorophytes</taxon>
        <taxon>Chlorophyceae</taxon>
        <taxon>CS clade</taxon>
        <taxon>Chlamydomonadales</taxon>
        <taxon>Haematococcaceae</taxon>
        <taxon>Haematococcus</taxon>
    </lineage>
</organism>
<feature type="non-terminal residue" evidence="1">
    <location>
        <position position="91"/>
    </location>
</feature>
<keyword evidence="2" id="KW-1185">Reference proteome</keyword>
<protein>
    <submittedName>
        <fullName evidence="1">Uncharacterized protein</fullName>
    </submittedName>
</protein>